<dbReference type="Proteomes" id="UP000230233">
    <property type="component" value="Chromosome II"/>
</dbReference>
<dbReference type="AlphaFoldDB" id="A0A2G5UX24"/>
<accession>A0A2G5UX24</accession>
<feature type="transmembrane region" description="Helical" evidence="1">
    <location>
        <begin position="52"/>
        <end position="74"/>
    </location>
</feature>
<organism evidence="2 3">
    <name type="scientific">Caenorhabditis nigoni</name>
    <dbReference type="NCBI Taxonomy" id="1611254"/>
    <lineage>
        <taxon>Eukaryota</taxon>
        <taxon>Metazoa</taxon>
        <taxon>Ecdysozoa</taxon>
        <taxon>Nematoda</taxon>
        <taxon>Chromadorea</taxon>
        <taxon>Rhabditida</taxon>
        <taxon>Rhabditina</taxon>
        <taxon>Rhabditomorpha</taxon>
        <taxon>Rhabditoidea</taxon>
        <taxon>Rhabditidae</taxon>
        <taxon>Peloderinae</taxon>
        <taxon>Caenorhabditis</taxon>
    </lineage>
</organism>
<keyword evidence="1" id="KW-1133">Transmembrane helix</keyword>
<protein>
    <submittedName>
        <fullName evidence="2">Uncharacterized protein</fullName>
    </submittedName>
</protein>
<dbReference type="EMBL" id="PDUG01000002">
    <property type="protein sequence ID" value="PIC44063.1"/>
    <property type="molecule type" value="Genomic_DNA"/>
</dbReference>
<sequence length="107" mass="11733">MATTSTTEIVTTEDVVVMKTDDDVVMDVEEEEKTEERKQRFLLETGSLQRRLLIYGIAGTLAAVGAWLILAIAVDNVSILIEGGGMHLDNLVGHVAPGYEKVEKVFK</sequence>
<proteinExistence type="predicted"/>
<evidence type="ECO:0000313" key="3">
    <source>
        <dbReference type="Proteomes" id="UP000230233"/>
    </source>
</evidence>
<reference evidence="3" key="1">
    <citation type="submission" date="2017-10" db="EMBL/GenBank/DDBJ databases">
        <title>Rapid genome shrinkage in a self-fertile nematode reveals novel sperm competition proteins.</title>
        <authorList>
            <person name="Yin D."/>
            <person name="Schwarz E.M."/>
            <person name="Thomas C.G."/>
            <person name="Felde R.L."/>
            <person name="Korf I.F."/>
            <person name="Cutter A.D."/>
            <person name="Schartner C.M."/>
            <person name="Ralston E.J."/>
            <person name="Meyer B.J."/>
            <person name="Haag E.S."/>
        </authorList>
    </citation>
    <scope>NUCLEOTIDE SEQUENCE [LARGE SCALE GENOMIC DNA]</scope>
    <source>
        <strain evidence="3">JU1422</strain>
    </source>
</reference>
<comment type="caution">
    <text evidence="2">The sequence shown here is derived from an EMBL/GenBank/DDBJ whole genome shotgun (WGS) entry which is preliminary data.</text>
</comment>
<gene>
    <name evidence="2" type="primary">Cnig_chr_II.g4559</name>
    <name evidence="2" type="ORF">B9Z55_004559</name>
</gene>
<keyword evidence="3" id="KW-1185">Reference proteome</keyword>
<keyword evidence="1" id="KW-0472">Membrane</keyword>
<evidence type="ECO:0000313" key="2">
    <source>
        <dbReference type="EMBL" id="PIC44063.1"/>
    </source>
</evidence>
<evidence type="ECO:0000256" key="1">
    <source>
        <dbReference type="SAM" id="Phobius"/>
    </source>
</evidence>
<name>A0A2G5UX24_9PELO</name>
<keyword evidence="1" id="KW-0812">Transmembrane</keyword>